<dbReference type="Proteomes" id="UP001515480">
    <property type="component" value="Unassembled WGS sequence"/>
</dbReference>
<dbReference type="PANTHER" id="PTHR47990">
    <property type="entry name" value="2-OXOGLUTARATE (2OG) AND FE(II)-DEPENDENT OXYGENASE SUPERFAMILY PROTEIN-RELATED"/>
    <property type="match status" value="1"/>
</dbReference>
<proteinExistence type="predicted"/>
<organism evidence="1 2">
    <name type="scientific">Prymnesium parvum</name>
    <name type="common">Toxic golden alga</name>
    <dbReference type="NCBI Taxonomy" id="97485"/>
    <lineage>
        <taxon>Eukaryota</taxon>
        <taxon>Haptista</taxon>
        <taxon>Haptophyta</taxon>
        <taxon>Prymnesiophyceae</taxon>
        <taxon>Prymnesiales</taxon>
        <taxon>Prymnesiaceae</taxon>
        <taxon>Prymnesium</taxon>
    </lineage>
</organism>
<dbReference type="EMBL" id="JBGBPQ010000020">
    <property type="protein sequence ID" value="KAL1504193.1"/>
    <property type="molecule type" value="Genomic_DNA"/>
</dbReference>
<dbReference type="InterPro" id="IPR050231">
    <property type="entry name" value="Iron_ascorbate_oxido_reductase"/>
</dbReference>
<dbReference type="AlphaFoldDB" id="A0AB34ISC3"/>
<reference evidence="1 2" key="1">
    <citation type="journal article" date="2024" name="Science">
        <title>Giant polyketide synthase enzymes in the biosynthesis of giant marine polyether toxins.</title>
        <authorList>
            <person name="Fallon T.R."/>
            <person name="Shende V.V."/>
            <person name="Wierzbicki I.H."/>
            <person name="Pendleton A.L."/>
            <person name="Watervoot N.F."/>
            <person name="Auber R.P."/>
            <person name="Gonzalez D.J."/>
            <person name="Wisecaver J.H."/>
            <person name="Moore B.S."/>
        </authorList>
    </citation>
    <scope>NUCLEOTIDE SEQUENCE [LARGE SCALE GENOMIC DNA]</scope>
    <source>
        <strain evidence="1 2">12B1</strain>
    </source>
</reference>
<protein>
    <submittedName>
        <fullName evidence="1">Uncharacterized protein</fullName>
    </submittedName>
</protein>
<keyword evidence="2" id="KW-1185">Reference proteome</keyword>
<dbReference type="SUPFAM" id="SSF51197">
    <property type="entry name" value="Clavaminate synthase-like"/>
    <property type="match status" value="1"/>
</dbReference>
<comment type="caution">
    <text evidence="1">The sequence shown here is derived from an EMBL/GenBank/DDBJ whole genome shotgun (WGS) entry which is preliminary data.</text>
</comment>
<evidence type="ECO:0000313" key="1">
    <source>
        <dbReference type="EMBL" id="KAL1504193.1"/>
    </source>
</evidence>
<evidence type="ECO:0000313" key="2">
    <source>
        <dbReference type="Proteomes" id="UP001515480"/>
    </source>
</evidence>
<gene>
    <name evidence="1" type="ORF">AB1Y20_010602</name>
</gene>
<sequence length="370" mass="41742">MACTRRSTARHSWRQRETCRFAARVPSCRTGTSSVEVEHLSRHGWAIVKLPPRVVRLGQRVRECMLPFFSGTIAEKDRFRTRQQGEKVLSHPGYLTPSPGWAELFEVRRSCKDHSYRFPPGCEGPLYELFDALRELALHWLSVISFHLCGDAGALHSLVATDTGPSVMRVIHYDQVPALAQQLTELPTELREQGERRLIAGFPTHTDGSMLTIAPRASCSGLAIRDYATCQWKYVERNMAEDEAVVFCGDPLSFVARHHFPAAMHRPDGKEMARQSPQQRLSMPFFLYPDSDAVLDSNITKHTLRAADGHSALTALPSPQLSVADLKLNVGGCRMNWPWKKERYYSGLVLADDANPFPGEMDSYQKREGY</sequence>
<dbReference type="InterPro" id="IPR027443">
    <property type="entry name" value="IPNS-like_sf"/>
</dbReference>
<dbReference type="Gene3D" id="2.60.120.330">
    <property type="entry name" value="B-lactam Antibiotic, Isopenicillin N Synthase, Chain"/>
    <property type="match status" value="1"/>
</dbReference>
<accession>A0AB34ISC3</accession>
<name>A0AB34ISC3_PRYPA</name>